<evidence type="ECO:0000256" key="1">
    <source>
        <dbReference type="ARBA" id="ARBA00022679"/>
    </source>
</evidence>
<dbReference type="InterPro" id="IPR004165">
    <property type="entry name" value="CoA_trans_fam_I"/>
</dbReference>
<dbReference type="EMBL" id="BAAARV010000137">
    <property type="protein sequence ID" value="GAA2393984.1"/>
    <property type="molecule type" value="Genomic_DNA"/>
</dbReference>
<evidence type="ECO:0000313" key="2">
    <source>
        <dbReference type="EMBL" id="GAA2393984.1"/>
    </source>
</evidence>
<dbReference type="PANTHER" id="PTHR13707:SF60">
    <property type="entry name" value="ACETATE COA-TRANSFERASE SUBUNIT ALPHA"/>
    <property type="match status" value="1"/>
</dbReference>
<accession>A0ABP5V4P6</accession>
<dbReference type="PANTHER" id="PTHR13707">
    <property type="entry name" value="KETOACID-COENZYME A TRANSFERASE"/>
    <property type="match status" value="1"/>
</dbReference>
<comment type="caution">
    <text evidence="2">The sequence shown here is derived from an EMBL/GenBank/DDBJ whole genome shotgun (WGS) entry which is preliminary data.</text>
</comment>
<sequence length="285" mass="31022">MANKQMSPDEVVARLRSGMTIGIGGWGSRRKPMALIRAILRSDLTDLTVVSYGGPDVGLLLAAKKVRHLVYGFVSLDSIPLEPHFRAARQAGAVEVTEYDEGMLRWGLYAAACRLPFLPSRVGLGSDVLRVNPALRTISSPYGDEELVAVPALPLDAALVHLNRADVHGNAQYLGADPYFDDLFCSAAERAYVSVERIVPTAELTRDAPVQSLLLQRWMVHGVVEAPGGAHFTSCDPDYGRDEAFQREYAAAAADPQTWTAFYERYLAGDESAYRAAVEQRGVAA</sequence>
<dbReference type="RefSeq" id="WP_344620537.1">
    <property type="nucleotide sequence ID" value="NZ_BAAARV010000137.1"/>
</dbReference>
<gene>
    <name evidence="2" type="ORF">GCM10010170_107520</name>
</gene>
<dbReference type="SUPFAM" id="SSF100950">
    <property type="entry name" value="NagB/RpiA/CoA transferase-like"/>
    <property type="match status" value="1"/>
</dbReference>
<dbReference type="GO" id="GO:0016740">
    <property type="term" value="F:transferase activity"/>
    <property type="evidence" value="ECO:0007669"/>
    <property type="project" value="UniProtKB-KW"/>
</dbReference>
<protein>
    <submittedName>
        <fullName evidence="2">CoA transferase subunit A</fullName>
    </submittedName>
</protein>
<keyword evidence="1 2" id="KW-0808">Transferase</keyword>
<keyword evidence="3" id="KW-1185">Reference proteome</keyword>
<dbReference type="Gene3D" id="3.40.1080.10">
    <property type="entry name" value="Glutaconate Coenzyme A-transferase"/>
    <property type="match status" value="1"/>
</dbReference>
<name>A0ABP5V4P6_9ACTN</name>
<reference evidence="3" key="1">
    <citation type="journal article" date="2019" name="Int. J. Syst. Evol. Microbiol.">
        <title>The Global Catalogue of Microorganisms (GCM) 10K type strain sequencing project: providing services to taxonomists for standard genome sequencing and annotation.</title>
        <authorList>
            <consortium name="The Broad Institute Genomics Platform"/>
            <consortium name="The Broad Institute Genome Sequencing Center for Infectious Disease"/>
            <person name="Wu L."/>
            <person name="Ma J."/>
        </authorList>
    </citation>
    <scope>NUCLEOTIDE SEQUENCE [LARGE SCALE GENOMIC DNA]</scope>
    <source>
        <strain evidence="3">JCM 3272</strain>
    </source>
</reference>
<dbReference type="Gene3D" id="3.30.30.40">
    <property type="match status" value="1"/>
</dbReference>
<proteinExistence type="predicted"/>
<dbReference type="Pfam" id="PF01144">
    <property type="entry name" value="CoA_trans"/>
    <property type="match status" value="1"/>
</dbReference>
<dbReference type="SMART" id="SM00882">
    <property type="entry name" value="CoA_trans"/>
    <property type="match status" value="1"/>
</dbReference>
<evidence type="ECO:0000313" key="3">
    <source>
        <dbReference type="Proteomes" id="UP001501444"/>
    </source>
</evidence>
<organism evidence="2 3">
    <name type="scientific">Dactylosporangium salmoneum</name>
    <dbReference type="NCBI Taxonomy" id="53361"/>
    <lineage>
        <taxon>Bacteria</taxon>
        <taxon>Bacillati</taxon>
        <taxon>Actinomycetota</taxon>
        <taxon>Actinomycetes</taxon>
        <taxon>Micromonosporales</taxon>
        <taxon>Micromonosporaceae</taxon>
        <taxon>Dactylosporangium</taxon>
    </lineage>
</organism>
<dbReference type="Proteomes" id="UP001501444">
    <property type="component" value="Unassembled WGS sequence"/>
</dbReference>
<dbReference type="InterPro" id="IPR037171">
    <property type="entry name" value="NagB/RpiA_transferase-like"/>
</dbReference>